<keyword evidence="1" id="KW-0175">Coiled coil</keyword>
<protein>
    <submittedName>
        <fullName evidence="2">Uncharacterized protein</fullName>
    </submittedName>
</protein>
<dbReference type="EMBL" id="DWYY01000006">
    <property type="protein sequence ID" value="HJA91655.1"/>
    <property type="molecule type" value="Genomic_DNA"/>
</dbReference>
<evidence type="ECO:0000313" key="3">
    <source>
        <dbReference type="Proteomes" id="UP000886858"/>
    </source>
</evidence>
<comment type="caution">
    <text evidence="2">The sequence shown here is derived from an EMBL/GenBank/DDBJ whole genome shotgun (WGS) entry which is preliminary data.</text>
</comment>
<feature type="coiled-coil region" evidence="1">
    <location>
        <begin position="31"/>
        <end position="90"/>
    </location>
</feature>
<reference evidence="2" key="1">
    <citation type="journal article" date="2021" name="PeerJ">
        <title>Extensive microbial diversity within the chicken gut microbiome revealed by metagenomics and culture.</title>
        <authorList>
            <person name="Gilroy R."/>
            <person name="Ravi A."/>
            <person name="Getino M."/>
            <person name="Pursley I."/>
            <person name="Horton D.L."/>
            <person name="Alikhan N.F."/>
            <person name="Baker D."/>
            <person name="Gharbi K."/>
            <person name="Hall N."/>
            <person name="Watson M."/>
            <person name="Adriaenssens E.M."/>
            <person name="Foster-Nyarko E."/>
            <person name="Jarju S."/>
            <person name="Secka A."/>
            <person name="Antonio M."/>
            <person name="Oren A."/>
            <person name="Chaudhuri R.R."/>
            <person name="La Ragione R."/>
            <person name="Hildebrand F."/>
            <person name="Pallen M.J."/>
        </authorList>
    </citation>
    <scope>NUCLEOTIDE SEQUENCE</scope>
    <source>
        <strain evidence="2">CHK179-7159</strain>
    </source>
</reference>
<dbReference type="AlphaFoldDB" id="A0A9D2I2F8"/>
<sequence>MKLNQDFFAIKLYEMEQQYGKLQSRLRICGGEDHEKIREELEKAEDEYEEKTLLLRESVAESRSQAVSVLAKAQLECQQKAEKLLKEQLEQCFPSKPGQGKENEAEAAALYAEYAMDFSTQAMQYALIAALKAIDLQMSIEEERRKENDE</sequence>
<evidence type="ECO:0000256" key="1">
    <source>
        <dbReference type="SAM" id="Coils"/>
    </source>
</evidence>
<dbReference type="Proteomes" id="UP000886858">
    <property type="component" value="Unassembled WGS sequence"/>
</dbReference>
<evidence type="ECO:0000313" key="2">
    <source>
        <dbReference type="EMBL" id="HJA91655.1"/>
    </source>
</evidence>
<name>A0A9D2I2F8_9FIRM</name>
<accession>A0A9D2I2F8</accession>
<organism evidence="2 3">
    <name type="scientific">Candidatus Eisenbergiella merdipullorum</name>
    <dbReference type="NCBI Taxonomy" id="2838553"/>
    <lineage>
        <taxon>Bacteria</taxon>
        <taxon>Bacillati</taxon>
        <taxon>Bacillota</taxon>
        <taxon>Clostridia</taxon>
        <taxon>Lachnospirales</taxon>
        <taxon>Lachnospiraceae</taxon>
        <taxon>Eisenbergiella</taxon>
    </lineage>
</organism>
<reference evidence="2" key="2">
    <citation type="submission" date="2021-04" db="EMBL/GenBank/DDBJ databases">
        <authorList>
            <person name="Gilroy R."/>
        </authorList>
    </citation>
    <scope>NUCLEOTIDE SEQUENCE</scope>
    <source>
        <strain evidence="2">CHK179-7159</strain>
    </source>
</reference>
<proteinExistence type="predicted"/>
<gene>
    <name evidence="2" type="ORF">H9717_00790</name>
</gene>